<dbReference type="InterPro" id="IPR039875">
    <property type="entry name" value="LENG1-like"/>
</dbReference>
<dbReference type="Pfam" id="PF10197">
    <property type="entry name" value="Cir_N"/>
    <property type="match status" value="1"/>
</dbReference>
<feature type="region of interest" description="Disordered" evidence="1">
    <location>
        <begin position="15"/>
        <end position="107"/>
    </location>
</feature>
<organism evidence="3 4">
    <name type="scientific">Umbelopsis vinacea</name>
    <dbReference type="NCBI Taxonomy" id="44442"/>
    <lineage>
        <taxon>Eukaryota</taxon>
        <taxon>Fungi</taxon>
        <taxon>Fungi incertae sedis</taxon>
        <taxon>Mucoromycota</taxon>
        <taxon>Mucoromycotina</taxon>
        <taxon>Umbelopsidomycetes</taxon>
        <taxon>Umbelopsidales</taxon>
        <taxon>Umbelopsidaceae</taxon>
        <taxon>Umbelopsis</taxon>
    </lineage>
</organism>
<gene>
    <name evidence="3" type="ORF">INT44_005225</name>
</gene>
<evidence type="ECO:0000256" key="1">
    <source>
        <dbReference type="SAM" id="MobiDB-lite"/>
    </source>
</evidence>
<feature type="compositionally biased region" description="Basic and acidic residues" evidence="1">
    <location>
        <begin position="16"/>
        <end position="55"/>
    </location>
</feature>
<dbReference type="SMART" id="SM01083">
    <property type="entry name" value="Cir_N"/>
    <property type="match status" value="1"/>
</dbReference>
<accession>A0A8H7UIV6</accession>
<dbReference type="PANTHER" id="PTHR22093">
    <property type="entry name" value="LEUKOCYTE RECEPTOR CLUSTER LRC MEMBER 1"/>
    <property type="match status" value="1"/>
</dbReference>
<feature type="compositionally biased region" description="Basic and acidic residues" evidence="1">
    <location>
        <begin position="167"/>
        <end position="176"/>
    </location>
</feature>
<reference evidence="3" key="1">
    <citation type="submission" date="2020-12" db="EMBL/GenBank/DDBJ databases">
        <title>Metabolic potential, ecology and presence of endohyphal bacteria is reflected in genomic diversity of Mucoromycotina.</title>
        <authorList>
            <person name="Muszewska A."/>
            <person name="Okrasinska A."/>
            <person name="Steczkiewicz K."/>
            <person name="Drgas O."/>
            <person name="Orlowska M."/>
            <person name="Perlinska-Lenart U."/>
            <person name="Aleksandrzak-Piekarczyk T."/>
            <person name="Szatraj K."/>
            <person name="Zielenkiewicz U."/>
            <person name="Pilsyk S."/>
            <person name="Malc E."/>
            <person name="Mieczkowski P."/>
            <person name="Kruszewska J.S."/>
            <person name="Biernat P."/>
            <person name="Pawlowska J."/>
        </authorList>
    </citation>
    <scope>NUCLEOTIDE SEQUENCE</scope>
    <source>
        <strain evidence="3">WA0000051536</strain>
    </source>
</reference>
<comment type="caution">
    <text evidence="3">The sequence shown here is derived from an EMBL/GenBank/DDBJ whole genome shotgun (WGS) entry which is preliminary data.</text>
</comment>
<evidence type="ECO:0000313" key="3">
    <source>
        <dbReference type="EMBL" id="KAG2187536.1"/>
    </source>
</evidence>
<feature type="compositionally biased region" description="Basic and acidic residues" evidence="1">
    <location>
        <begin position="71"/>
        <end position="88"/>
    </location>
</feature>
<dbReference type="Proteomes" id="UP000612746">
    <property type="component" value="Unassembled WGS sequence"/>
</dbReference>
<proteinExistence type="predicted"/>
<feature type="domain" description="CBF1-interacting co-repressor CIR N-terminal" evidence="2">
    <location>
        <begin position="8"/>
        <end position="44"/>
    </location>
</feature>
<sequence length="279" mass="32949">MNILPHKSWHVYNKNNVDKVRQDEAKAKEEEDKKLERQQLADREARLTMLRDRANQRAGIDSADTASSKDAVQEAKHINFWEELESGHVDPAGPNPEVAAEKQQEREKWEKQITMYLAKEAKGPAPWYAAAKRLSDEKQDDKAFDEAYRKLKDPKEKQKALKRRKREIRDIEREDPLNVIRTSLKGRDSNPNTLSSNRDKYADKRHRKEKETSNHKSHTSNSMERLREQRIARERAERQRAAVLVKGPVDEYAQEKSRRYNSQFNPEDTERAHQRHRRH</sequence>
<evidence type="ECO:0000313" key="4">
    <source>
        <dbReference type="Proteomes" id="UP000612746"/>
    </source>
</evidence>
<feature type="region of interest" description="Disordered" evidence="1">
    <location>
        <begin position="132"/>
        <end position="279"/>
    </location>
</feature>
<feature type="compositionally biased region" description="Basic and acidic residues" evidence="1">
    <location>
        <begin position="133"/>
        <end position="159"/>
    </location>
</feature>
<evidence type="ECO:0000259" key="2">
    <source>
        <dbReference type="SMART" id="SM01083"/>
    </source>
</evidence>
<protein>
    <recommendedName>
        <fullName evidence="2">CBF1-interacting co-repressor CIR N-terminal domain-containing protein</fullName>
    </recommendedName>
</protein>
<keyword evidence="4" id="KW-1185">Reference proteome</keyword>
<dbReference type="AlphaFoldDB" id="A0A8H7UIV6"/>
<feature type="compositionally biased region" description="Basic and acidic residues" evidence="1">
    <location>
        <begin position="224"/>
        <end position="240"/>
    </location>
</feature>
<dbReference type="OrthoDB" id="2159131at2759"/>
<dbReference type="InterPro" id="IPR019339">
    <property type="entry name" value="CIR_N_dom"/>
</dbReference>
<dbReference type="PANTHER" id="PTHR22093:SF0">
    <property type="entry name" value="LEUKOCYTE RECEPTOR CLUSTER MEMBER 1"/>
    <property type="match status" value="1"/>
</dbReference>
<name>A0A8H7UIV6_9FUNG</name>
<dbReference type="EMBL" id="JAEPRA010000003">
    <property type="protein sequence ID" value="KAG2187536.1"/>
    <property type="molecule type" value="Genomic_DNA"/>
</dbReference>